<organism evidence="1 2">
    <name type="scientific">Diphasiastrum complanatum</name>
    <name type="common">Issler's clubmoss</name>
    <name type="synonym">Lycopodium complanatum</name>
    <dbReference type="NCBI Taxonomy" id="34168"/>
    <lineage>
        <taxon>Eukaryota</taxon>
        <taxon>Viridiplantae</taxon>
        <taxon>Streptophyta</taxon>
        <taxon>Embryophyta</taxon>
        <taxon>Tracheophyta</taxon>
        <taxon>Lycopodiopsida</taxon>
        <taxon>Lycopodiales</taxon>
        <taxon>Lycopodiaceae</taxon>
        <taxon>Lycopodioideae</taxon>
        <taxon>Diphasiastrum</taxon>
    </lineage>
</organism>
<evidence type="ECO:0000313" key="1">
    <source>
        <dbReference type="EMBL" id="KAJ7538360.1"/>
    </source>
</evidence>
<name>A0ACC2C8R1_DIPCM</name>
<proteinExistence type="predicted"/>
<gene>
    <name evidence="1" type="ORF">O6H91_11G044900</name>
</gene>
<protein>
    <submittedName>
        <fullName evidence="1">Uncharacterized protein</fullName>
    </submittedName>
</protein>
<comment type="caution">
    <text evidence="1">The sequence shown here is derived from an EMBL/GenBank/DDBJ whole genome shotgun (WGS) entry which is preliminary data.</text>
</comment>
<reference evidence="2" key="1">
    <citation type="journal article" date="2024" name="Proc. Natl. Acad. Sci. U.S.A.">
        <title>Extraordinary preservation of gene collinearity over three hundred million years revealed in homosporous lycophytes.</title>
        <authorList>
            <person name="Li C."/>
            <person name="Wickell D."/>
            <person name="Kuo L.Y."/>
            <person name="Chen X."/>
            <person name="Nie B."/>
            <person name="Liao X."/>
            <person name="Peng D."/>
            <person name="Ji J."/>
            <person name="Jenkins J."/>
            <person name="Williams M."/>
            <person name="Shu S."/>
            <person name="Plott C."/>
            <person name="Barry K."/>
            <person name="Rajasekar S."/>
            <person name="Grimwood J."/>
            <person name="Han X."/>
            <person name="Sun S."/>
            <person name="Hou Z."/>
            <person name="He W."/>
            <person name="Dai G."/>
            <person name="Sun C."/>
            <person name="Schmutz J."/>
            <person name="Leebens-Mack J.H."/>
            <person name="Li F.W."/>
            <person name="Wang L."/>
        </authorList>
    </citation>
    <scope>NUCLEOTIDE SEQUENCE [LARGE SCALE GENOMIC DNA]</scope>
    <source>
        <strain evidence="2">cv. PW_Plant_1</strain>
    </source>
</reference>
<dbReference type="Proteomes" id="UP001162992">
    <property type="component" value="Chromosome 11"/>
</dbReference>
<evidence type="ECO:0000313" key="2">
    <source>
        <dbReference type="Proteomes" id="UP001162992"/>
    </source>
</evidence>
<accession>A0ACC2C8R1</accession>
<dbReference type="EMBL" id="CM055102">
    <property type="protein sequence ID" value="KAJ7538360.1"/>
    <property type="molecule type" value="Genomic_DNA"/>
</dbReference>
<sequence length="283" mass="32199">MEMAARVFFNVQVVLHSLIKTIARRKWIFSFLIFVTSLLTWSASNFIPLFRTSFEILAPQLWQKATEWLTRPVLFLLVNFVIVSIWVTSSTACHANFDQASEKRLNEEEIQSIRIAPGELSQTLSSHSLDALCCSQAHQQQQDAEFCQPFGGANSSDPPKAKLVEKKALDPEKRSKAKAKTTTRINSEKKISAIAKNSQASEETAQKLTYKKKCASFPRTPAGVIVKDVSFAEGMVPDSSSSRPEVLVIEKDELNDRIEAFFANFWEQQRLQRQESIRRRQYH</sequence>
<keyword evidence="2" id="KW-1185">Reference proteome</keyword>